<evidence type="ECO:0000313" key="2">
    <source>
        <dbReference type="EMBL" id="NNF05794.1"/>
    </source>
</evidence>
<dbReference type="InterPro" id="IPR011050">
    <property type="entry name" value="Pectin_lyase_fold/virulence"/>
</dbReference>
<proteinExistence type="predicted"/>
<comment type="caution">
    <text evidence="2">The sequence shown here is derived from an EMBL/GenBank/DDBJ whole genome shotgun (WGS) entry which is preliminary data.</text>
</comment>
<evidence type="ECO:0000313" key="3">
    <source>
        <dbReference type="Proteomes" id="UP000547674"/>
    </source>
</evidence>
<dbReference type="EMBL" id="JABDJR010000129">
    <property type="protein sequence ID" value="NNF05794.1"/>
    <property type="molecule type" value="Genomic_DNA"/>
</dbReference>
<dbReference type="AlphaFoldDB" id="A0A7Y2H191"/>
<dbReference type="Pfam" id="PF13229">
    <property type="entry name" value="Beta_helix"/>
    <property type="match status" value="1"/>
</dbReference>
<dbReference type="InterPro" id="IPR006626">
    <property type="entry name" value="PbH1"/>
</dbReference>
<reference evidence="2 3" key="1">
    <citation type="submission" date="2020-03" db="EMBL/GenBank/DDBJ databases">
        <title>Metabolic flexibility allows generalist bacteria to become dominant in a frequently disturbed ecosystem.</title>
        <authorList>
            <person name="Chen Y.-J."/>
            <person name="Leung P.M."/>
            <person name="Bay S.K."/>
            <person name="Hugenholtz P."/>
            <person name="Kessler A.J."/>
            <person name="Shelley G."/>
            <person name="Waite D.W."/>
            <person name="Cook P.L."/>
            <person name="Greening C."/>
        </authorList>
    </citation>
    <scope>NUCLEOTIDE SEQUENCE [LARGE SCALE GENOMIC DNA]</scope>
    <source>
        <strain evidence="2">SS_bin_28</strain>
    </source>
</reference>
<dbReference type="SUPFAM" id="SSF51126">
    <property type="entry name" value="Pectin lyase-like"/>
    <property type="match status" value="1"/>
</dbReference>
<dbReference type="Gene3D" id="2.60.40.4070">
    <property type="match status" value="1"/>
</dbReference>
<dbReference type="SMART" id="SM00710">
    <property type="entry name" value="PbH1"/>
    <property type="match status" value="5"/>
</dbReference>
<gene>
    <name evidence="2" type="ORF">HKN21_03450</name>
</gene>
<evidence type="ECO:0000259" key="1">
    <source>
        <dbReference type="Pfam" id="PF13229"/>
    </source>
</evidence>
<dbReference type="InterPro" id="IPR039448">
    <property type="entry name" value="Beta_helix"/>
</dbReference>
<dbReference type="InterPro" id="IPR012334">
    <property type="entry name" value="Pectin_lyas_fold"/>
</dbReference>
<accession>A0A7Y2H191</accession>
<name>A0A7Y2H191_UNCEI</name>
<feature type="non-terminal residue" evidence="2">
    <location>
        <position position="1"/>
    </location>
</feature>
<dbReference type="Gene3D" id="2.160.20.10">
    <property type="entry name" value="Single-stranded right-handed beta-helix, Pectin lyase-like"/>
    <property type="match status" value="1"/>
</dbReference>
<dbReference type="Proteomes" id="UP000547674">
    <property type="component" value="Unassembled WGS sequence"/>
</dbReference>
<sequence>DGTGSHSVISSEGNTEGDWVGIIAKYDGNVDLQNARIKHAEVGVQFDNAFPGLSRIEDSHFEGNAVDIKVDYGSNPTQGPRAGTGSPLIKNSTFVVGTQYGIHIAGHSNEATIEGNTFKGANDSIAGILLDANTGTPHIEANTMGSSGFSTGAVLLIKGGEATVEKNTFSDSKYGIHVLANGTAIAAPKIGSGVASSDNFLKDNTSNGLRVEGKNAKPEVRNNQISGNAVAGILTLRKGAPWLGVSGDDADNSIWNNGLYCIWNRDNSFAIQTTGNWFGSCVAPSCTNGFVQIHSWHCSQPASFGGPEIALESTPATGLVLSSNPVVVGTMISYSNPEKVEDLEYSIVDISGRLVKRIPSAFDGSAFWDGSTQRGARASRGIYFIRALSGGKVLEQQKLVLTK</sequence>
<protein>
    <submittedName>
        <fullName evidence="2">DUF1565 domain-containing protein</fullName>
    </submittedName>
</protein>
<feature type="domain" description="Right handed beta helix" evidence="1">
    <location>
        <begin position="83"/>
        <end position="236"/>
    </location>
</feature>
<organism evidence="2 3">
    <name type="scientific">Eiseniibacteriota bacterium</name>
    <dbReference type="NCBI Taxonomy" id="2212470"/>
    <lineage>
        <taxon>Bacteria</taxon>
        <taxon>Candidatus Eiseniibacteriota</taxon>
    </lineage>
</organism>